<comment type="caution">
    <text evidence="6">The sequence shown here is derived from an EMBL/GenBank/DDBJ whole genome shotgun (WGS) entry which is preliminary data.</text>
</comment>
<dbReference type="InterPro" id="IPR004910">
    <property type="entry name" value="Yippee/Mis18/Cereblon"/>
</dbReference>
<dbReference type="GO" id="GO:0046872">
    <property type="term" value="F:metal ion binding"/>
    <property type="evidence" value="ECO:0007669"/>
    <property type="project" value="UniProtKB-KW"/>
</dbReference>
<sequence>MADAIGPRLYGCYNCRNHVAFHDDIVSKNYVGRQRRRAFLFSHVMNVVVGPKMDRLLITGLYNVADVSCSDCGEVLGWRYEKAYIEAQKFKESKTVLEKFKIVKEDW</sequence>
<dbReference type="InterPro" id="IPR039058">
    <property type="entry name" value="Yippee_fam"/>
</dbReference>
<dbReference type="PROSITE" id="PS51792">
    <property type="entry name" value="YIPPEE"/>
    <property type="match status" value="1"/>
</dbReference>
<keyword evidence="3" id="KW-0862">Zinc</keyword>
<evidence type="ECO:0000259" key="5">
    <source>
        <dbReference type="PROSITE" id="PS51792"/>
    </source>
</evidence>
<organism evidence="6 7">
    <name type="scientific">Lactuca sativa</name>
    <name type="common">Garden lettuce</name>
    <dbReference type="NCBI Taxonomy" id="4236"/>
    <lineage>
        <taxon>Eukaryota</taxon>
        <taxon>Viridiplantae</taxon>
        <taxon>Streptophyta</taxon>
        <taxon>Embryophyta</taxon>
        <taxon>Tracheophyta</taxon>
        <taxon>Spermatophyta</taxon>
        <taxon>Magnoliopsida</taxon>
        <taxon>eudicotyledons</taxon>
        <taxon>Gunneridae</taxon>
        <taxon>Pentapetalae</taxon>
        <taxon>asterids</taxon>
        <taxon>campanulids</taxon>
        <taxon>Asterales</taxon>
        <taxon>Asteraceae</taxon>
        <taxon>Cichorioideae</taxon>
        <taxon>Cichorieae</taxon>
        <taxon>Lactucinae</taxon>
        <taxon>Lactuca</taxon>
    </lineage>
</organism>
<proteinExistence type="inferred from homology"/>
<accession>A0A9R1W1X0</accession>
<protein>
    <recommendedName>
        <fullName evidence="4">Protein yippee-like</fullName>
    </recommendedName>
</protein>
<evidence type="ECO:0000256" key="3">
    <source>
        <dbReference type="ARBA" id="ARBA00022833"/>
    </source>
</evidence>
<gene>
    <name evidence="6" type="ORF">LSAT_V11C400169930</name>
</gene>
<name>A0A9R1W1X0_LACSA</name>
<dbReference type="OrthoDB" id="6407410at2759"/>
<dbReference type="InterPro" id="IPR034751">
    <property type="entry name" value="Yippee"/>
</dbReference>
<evidence type="ECO:0000256" key="2">
    <source>
        <dbReference type="ARBA" id="ARBA00022723"/>
    </source>
</evidence>
<keyword evidence="7" id="KW-1185">Reference proteome</keyword>
<dbReference type="AlphaFoldDB" id="A0A9R1W1X0"/>
<reference evidence="6 7" key="1">
    <citation type="journal article" date="2017" name="Nat. Commun.">
        <title>Genome assembly with in vitro proximity ligation data and whole-genome triplication in lettuce.</title>
        <authorList>
            <person name="Reyes-Chin-Wo S."/>
            <person name="Wang Z."/>
            <person name="Yang X."/>
            <person name="Kozik A."/>
            <person name="Arikit S."/>
            <person name="Song C."/>
            <person name="Xia L."/>
            <person name="Froenicke L."/>
            <person name="Lavelle D.O."/>
            <person name="Truco M.J."/>
            <person name="Xia R."/>
            <person name="Zhu S."/>
            <person name="Xu C."/>
            <person name="Xu H."/>
            <person name="Xu X."/>
            <person name="Cox K."/>
            <person name="Korf I."/>
            <person name="Meyers B.C."/>
            <person name="Michelmore R.W."/>
        </authorList>
    </citation>
    <scope>NUCLEOTIDE SEQUENCE [LARGE SCALE GENOMIC DNA]</scope>
    <source>
        <strain evidence="7">cv. Salinas</strain>
        <tissue evidence="6">Seedlings</tissue>
    </source>
</reference>
<evidence type="ECO:0000313" key="6">
    <source>
        <dbReference type="EMBL" id="KAJ0214706.1"/>
    </source>
</evidence>
<dbReference type="PANTHER" id="PTHR13848">
    <property type="entry name" value="PROTEIN YIPPEE-LIKE CG15309-RELATED"/>
    <property type="match status" value="1"/>
</dbReference>
<dbReference type="EMBL" id="NBSK02000004">
    <property type="protein sequence ID" value="KAJ0214706.1"/>
    <property type="molecule type" value="Genomic_DNA"/>
</dbReference>
<dbReference type="Gramene" id="rna-gnl|WGS:NBSK|LSAT_4X30781_mrna">
    <property type="protein sequence ID" value="cds-PLY77456.1"/>
    <property type="gene ID" value="gene-LSAT_4X30781"/>
</dbReference>
<dbReference type="Pfam" id="PF03226">
    <property type="entry name" value="Yippee-Mis18"/>
    <property type="match status" value="1"/>
</dbReference>
<feature type="domain" description="Yippee" evidence="5">
    <location>
        <begin position="8"/>
        <end position="106"/>
    </location>
</feature>
<comment type="similarity">
    <text evidence="1 4">Belongs to the yippee family.</text>
</comment>
<dbReference type="Proteomes" id="UP000235145">
    <property type="component" value="Unassembled WGS sequence"/>
</dbReference>
<evidence type="ECO:0000313" key="7">
    <source>
        <dbReference type="Proteomes" id="UP000235145"/>
    </source>
</evidence>
<evidence type="ECO:0000256" key="1">
    <source>
        <dbReference type="ARBA" id="ARBA00005613"/>
    </source>
</evidence>
<keyword evidence="2" id="KW-0479">Metal-binding</keyword>
<evidence type="ECO:0000256" key="4">
    <source>
        <dbReference type="RuleBase" id="RU110713"/>
    </source>
</evidence>